<evidence type="ECO:0000256" key="3">
    <source>
        <dbReference type="ARBA" id="ARBA00023015"/>
    </source>
</evidence>
<evidence type="ECO:0000256" key="6">
    <source>
        <dbReference type="SAM" id="MobiDB-lite"/>
    </source>
</evidence>
<evidence type="ECO:0000313" key="7">
    <source>
        <dbReference type="EMBL" id="GBF93480.1"/>
    </source>
</evidence>
<protein>
    <recommendedName>
        <fullName evidence="9">Transcription initiation factor TFIID subunit 9</fullName>
    </recommendedName>
</protein>
<dbReference type="InterPro" id="IPR051431">
    <property type="entry name" value="TFIID_subunit_9"/>
</dbReference>
<dbReference type="GO" id="GO:0003713">
    <property type="term" value="F:transcription coactivator activity"/>
    <property type="evidence" value="ECO:0007669"/>
    <property type="project" value="TreeGrafter"/>
</dbReference>
<proteinExistence type="inferred from homology"/>
<dbReference type="InParanoid" id="A0A2V0P6J7"/>
<dbReference type="GO" id="GO:0016251">
    <property type="term" value="F:RNA polymerase II general transcription initiation factor activity"/>
    <property type="evidence" value="ECO:0007669"/>
    <property type="project" value="TreeGrafter"/>
</dbReference>
<dbReference type="GO" id="GO:0051123">
    <property type="term" value="P:RNA polymerase II preinitiation complex assembly"/>
    <property type="evidence" value="ECO:0007669"/>
    <property type="project" value="TreeGrafter"/>
</dbReference>
<dbReference type="PANTHER" id="PTHR48068">
    <property type="entry name" value="TAF9 RNA POLYMERASE II, TATA BOX-BINDING PROTEIN (TBP)-ASSOCIATED FACTOR"/>
    <property type="match status" value="1"/>
</dbReference>
<evidence type="ECO:0000313" key="8">
    <source>
        <dbReference type="Proteomes" id="UP000247498"/>
    </source>
</evidence>
<dbReference type="Proteomes" id="UP000247498">
    <property type="component" value="Unassembled WGS sequence"/>
</dbReference>
<keyword evidence="4" id="KW-0804">Transcription</keyword>
<evidence type="ECO:0000256" key="4">
    <source>
        <dbReference type="ARBA" id="ARBA00023163"/>
    </source>
</evidence>
<dbReference type="CDD" id="cd07979">
    <property type="entry name" value="HFD_TAF9"/>
    <property type="match status" value="1"/>
</dbReference>
<evidence type="ECO:0008006" key="9">
    <source>
        <dbReference type="Google" id="ProtNLM"/>
    </source>
</evidence>
<dbReference type="STRING" id="307507.A0A2V0P6J7"/>
<dbReference type="FunCoup" id="A0A2V0P6J7">
    <property type="interactions" value="351"/>
</dbReference>
<accession>A0A2V0P6J7</accession>
<keyword evidence="5" id="KW-0539">Nucleus</keyword>
<dbReference type="Gene3D" id="1.10.20.10">
    <property type="entry name" value="Histone, subunit A"/>
    <property type="match status" value="1"/>
</dbReference>
<sequence>MAAANGGAPTGGGGATATPVPPQPPRDLPADALAVRAVLRSMGAEEAEPRVLAMLLDFVYTYSADVLQDAEAYAASAGRPPGSVQLGELALALAARGGGAFAAPPPQEALQRIADEVNAIDLPEFPLRHGLRLPPNDDCLVMPNWELGLAAGSGAQRQQGQQQQQQQGQQRGAAPMDTS</sequence>
<keyword evidence="3" id="KW-0805">Transcription regulation</keyword>
<dbReference type="OrthoDB" id="341924at2759"/>
<feature type="region of interest" description="Disordered" evidence="6">
    <location>
        <begin position="1"/>
        <end position="29"/>
    </location>
</feature>
<feature type="region of interest" description="Disordered" evidence="6">
    <location>
        <begin position="151"/>
        <end position="179"/>
    </location>
</feature>
<dbReference type="AlphaFoldDB" id="A0A2V0P6J7"/>
<dbReference type="GO" id="GO:0005669">
    <property type="term" value="C:transcription factor TFIID complex"/>
    <property type="evidence" value="ECO:0007669"/>
    <property type="project" value="TreeGrafter"/>
</dbReference>
<gene>
    <name evidence="7" type="ORF">Rsub_06613</name>
</gene>
<dbReference type="InterPro" id="IPR003162">
    <property type="entry name" value="TFIID-31"/>
</dbReference>
<dbReference type="PANTHER" id="PTHR48068:SF4">
    <property type="entry name" value="TATA-BOX BINDING PROTEIN ASSOCIATED FACTOR 9"/>
    <property type="match status" value="1"/>
</dbReference>
<dbReference type="InterPro" id="IPR009072">
    <property type="entry name" value="Histone-fold"/>
</dbReference>
<dbReference type="Pfam" id="PF02291">
    <property type="entry name" value="TFIID-31kDa"/>
    <property type="match status" value="1"/>
</dbReference>
<dbReference type="EMBL" id="BDRX01000041">
    <property type="protein sequence ID" value="GBF93480.1"/>
    <property type="molecule type" value="Genomic_DNA"/>
</dbReference>
<name>A0A2V0P6J7_9CHLO</name>
<reference evidence="7 8" key="1">
    <citation type="journal article" date="2018" name="Sci. Rep.">
        <title>Raphidocelis subcapitata (=Pseudokirchneriella subcapitata) provides an insight into genome evolution and environmental adaptations in the Sphaeropleales.</title>
        <authorList>
            <person name="Suzuki S."/>
            <person name="Yamaguchi H."/>
            <person name="Nakajima N."/>
            <person name="Kawachi M."/>
        </authorList>
    </citation>
    <scope>NUCLEOTIDE SEQUENCE [LARGE SCALE GENOMIC DNA]</scope>
    <source>
        <strain evidence="7 8">NIES-35</strain>
    </source>
</reference>
<comment type="subcellular location">
    <subcellularLocation>
        <location evidence="1">Nucleus</location>
    </subcellularLocation>
</comment>
<keyword evidence="8" id="KW-1185">Reference proteome</keyword>
<evidence type="ECO:0000256" key="1">
    <source>
        <dbReference type="ARBA" id="ARBA00004123"/>
    </source>
</evidence>
<dbReference type="GO" id="GO:0000124">
    <property type="term" value="C:SAGA complex"/>
    <property type="evidence" value="ECO:0007669"/>
    <property type="project" value="TreeGrafter"/>
</dbReference>
<dbReference type="SUPFAM" id="SSF47113">
    <property type="entry name" value="Histone-fold"/>
    <property type="match status" value="1"/>
</dbReference>
<comment type="caution">
    <text evidence="7">The sequence shown here is derived from an EMBL/GenBank/DDBJ whole genome shotgun (WGS) entry which is preliminary data.</text>
</comment>
<evidence type="ECO:0000256" key="2">
    <source>
        <dbReference type="ARBA" id="ARBA00007646"/>
    </source>
</evidence>
<comment type="similarity">
    <text evidence="2">Belongs to the TAF9 family.</text>
</comment>
<dbReference type="GO" id="GO:0046982">
    <property type="term" value="F:protein heterodimerization activity"/>
    <property type="evidence" value="ECO:0007669"/>
    <property type="project" value="InterPro"/>
</dbReference>
<organism evidence="7 8">
    <name type="scientific">Raphidocelis subcapitata</name>
    <dbReference type="NCBI Taxonomy" id="307507"/>
    <lineage>
        <taxon>Eukaryota</taxon>
        <taxon>Viridiplantae</taxon>
        <taxon>Chlorophyta</taxon>
        <taxon>core chlorophytes</taxon>
        <taxon>Chlorophyceae</taxon>
        <taxon>CS clade</taxon>
        <taxon>Sphaeropleales</taxon>
        <taxon>Selenastraceae</taxon>
        <taxon>Raphidocelis</taxon>
    </lineage>
</organism>
<evidence type="ECO:0000256" key="5">
    <source>
        <dbReference type="ARBA" id="ARBA00023242"/>
    </source>
</evidence>